<protein>
    <submittedName>
        <fullName evidence="1">Uncharacterized protein</fullName>
    </submittedName>
</protein>
<organism evidence="1">
    <name type="scientific">Anguilla anguilla</name>
    <name type="common">European freshwater eel</name>
    <name type="synonym">Muraena anguilla</name>
    <dbReference type="NCBI Taxonomy" id="7936"/>
    <lineage>
        <taxon>Eukaryota</taxon>
        <taxon>Metazoa</taxon>
        <taxon>Chordata</taxon>
        <taxon>Craniata</taxon>
        <taxon>Vertebrata</taxon>
        <taxon>Euteleostomi</taxon>
        <taxon>Actinopterygii</taxon>
        <taxon>Neopterygii</taxon>
        <taxon>Teleostei</taxon>
        <taxon>Anguilliformes</taxon>
        <taxon>Anguillidae</taxon>
        <taxon>Anguilla</taxon>
    </lineage>
</organism>
<reference evidence="1" key="2">
    <citation type="journal article" date="2015" name="Fish Shellfish Immunol.">
        <title>Early steps in the European eel (Anguilla anguilla)-Vibrio vulnificus interaction in the gills: Role of the RtxA13 toxin.</title>
        <authorList>
            <person name="Callol A."/>
            <person name="Pajuelo D."/>
            <person name="Ebbesson L."/>
            <person name="Teles M."/>
            <person name="MacKenzie S."/>
            <person name="Amaro C."/>
        </authorList>
    </citation>
    <scope>NUCLEOTIDE SEQUENCE</scope>
</reference>
<reference evidence="1" key="1">
    <citation type="submission" date="2014-11" db="EMBL/GenBank/DDBJ databases">
        <authorList>
            <person name="Amaro Gonzalez C."/>
        </authorList>
    </citation>
    <scope>NUCLEOTIDE SEQUENCE</scope>
</reference>
<sequence>MTLAIILIPAFQEIIRSEM</sequence>
<evidence type="ECO:0000313" key="1">
    <source>
        <dbReference type="EMBL" id="JAH69805.1"/>
    </source>
</evidence>
<name>A0A0E9UXA4_ANGAN</name>
<proteinExistence type="predicted"/>
<dbReference type="EMBL" id="GBXM01038772">
    <property type="protein sequence ID" value="JAH69805.1"/>
    <property type="molecule type" value="Transcribed_RNA"/>
</dbReference>
<dbReference type="AlphaFoldDB" id="A0A0E9UXA4"/>
<accession>A0A0E9UXA4</accession>